<gene>
    <name evidence="1" type="ORF">AAEO56_01745</name>
</gene>
<proteinExistence type="predicted"/>
<protein>
    <recommendedName>
        <fullName evidence="3">Phage protein</fullName>
    </recommendedName>
</protein>
<sequence length="145" mass="16952">MKINLKNGIDGLLFGMKEKDVKALYGEPDRKYKDEDANVIYVYNDKKLRLTFYQDEEFRLGYLITSNPNAELFSGKVIGEKWEQVEKQLEGKGIKSFEKENFDTVDNHFNEANWVIFQTEFGEVVKIEMGATINAKDEFDWKFKG</sequence>
<accession>A0ABU9HS23</accession>
<keyword evidence="2" id="KW-1185">Reference proteome</keyword>
<reference evidence="1 2" key="1">
    <citation type="submission" date="2024-04" db="EMBL/GenBank/DDBJ databases">
        <title>Flavobacterium sp. DGU11 16S ribosomal RNA gene Genome sequencing and assembly.</title>
        <authorList>
            <person name="Park S."/>
        </authorList>
    </citation>
    <scope>NUCLEOTIDE SEQUENCE [LARGE SCALE GENOMIC DNA]</scope>
    <source>
        <strain evidence="1 2">DGU11</strain>
    </source>
</reference>
<evidence type="ECO:0000313" key="2">
    <source>
        <dbReference type="Proteomes" id="UP001464555"/>
    </source>
</evidence>
<evidence type="ECO:0008006" key="3">
    <source>
        <dbReference type="Google" id="ProtNLM"/>
    </source>
</evidence>
<evidence type="ECO:0000313" key="1">
    <source>
        <dbReference type="EMBL" id="MEL1242971.1"/>
    </source>
</evidence>
<dbReference type="EMBL" id="JBBYHR010000001">
    <property type="protein sequence ID" value="MEL1242971.1"/>
    <property type="molecule type" value="Genomic_DNA"/>
</dbReference>
<dbReference type="Gene3D" id="3.40.33.10">
    <property type="entry name" value="CAP"/>
    <property type="match status" value="1"/>
</dbReference>
<organism evidence="1 2">
    <name type="scientific">Flavobacterium arundinis</name>
    <dbReference type="NCBI Taxonomy" id="3139143"/>
    <lineage>
        <taxon>Bacteria</taxon>
        <taxon>Pseudomonadati</taxon>
        <taxon>Bacteroidota</taxon>
        <taxon>Flavobacteriia</taxon>
        <taxon>Flavobacteriales</taxon>
        <taxon>Flavobacteriaceae</taxon>
        <taxon>Flavobacterium</taxon>
    </lineage>
</organism>
<dbReference type="RefSeq" id="WP_341695288.1">
    <property type="nucleotide sequence ID" value="NZ_JBBYHR010000001.1"/>
</dbReference>
<name>A0ABU9HS23_9FLAO</name>
<comment type="caution">
    <text evidence="1">The sequence shown here is derived from an EMBL/GenBank/DDBJ whole genome shotgun (WGS) entry which is preliminary data.</text>
</comment>
<dbReference type="Proteomes" id="UP001464555">
    <property type="component" value="Unassembled WGS sequence"/>
</dbReference>
<dbReference type="InterPro" id="IPR035940">
    <property type="entry name" value="CAP_sf"/>
</dbReference>